<dbReference type="RefSeq" id="WP_012662477.1">
    <property type="nucleotide sequence ID" value="NC_012108.1"/>
</dbReference>
<evidence type="ECO:0000313" key="4">
    <source>
        <dbReference type="Proteomes" id="UP000000442"/>
    </source>
</evidence>
<dbReference type="eggNOG" id="COG0614">
    <property type="taxonomic scope" value="Bacteria"/>
</dbReference>
<gene>
    <name evidence="3" type="ordered locus">HRM2_01030</name>
</gene>
<sequence>MNKCLSLFFTAVFLFASWAAFSPSAIEAKSLAGSYKGTAVGYHGEVNIEVELNNKGKILSVAIDDKHHETKGVGTVPIEKLSKAIVEQQALDVDGVSGATITADAVRAAVADALKKAGIDPKALGYVPVVKKPVDRVRFNPAAMPEKAPKTDSVTITDAKGRKVTIDLPVSSYAISTMDVIDYIIPLLGKDAFNKLVASGESGSRSIGKYDRVYTPVVGKYLEHFGQISEHNAPFDLEMILARDPDVFIVNSAMGAHHHVGAIMAQLEEVGIPIVMIDVPGKSVRTSAQKTLEILGKIFQQEGRAAEVVAFLDNQYDLIASKISKITEKPEVYYEFRGYSEVFGLTQTSKRKGWGDLIAVAGGDNIADTLLVSTSKGKGGRGTLDPEIILQVDPDFIILSACGAGWMDNFPHDPAKAPSFDIVNRTGWRDFKAVRNQNVYELAHAMNRSIYGFYACLKMATIFHPDEFKEVDPEAVLAEFFDRFMMVNSSITHWVYRYEGPEGN</sequence>
<dbReference type="PANTHER" id="PTHR30535">
    <property type="entry name" value="VITAMIN B12-BINDING PROTEIN"/>
    <property type="match status" value="1"/>
</dbReference>
<reference evidence="3 4" key="1">
    <citation type="journal article" date="2009" name="Environ. Microbiol.">
        <title>Genome sequence of Desulfobacterium autotrophicum HRM2, a marine sulfate reducer oxidizing organic carbon completely to carbon dioxide.</title>
        <authorList>
            <person name="Strittmatter A.W."/>
            <person name="Liesegang H."/>
            <person name="Rabus R."/>
            <person name="Decker I."/>
            <person name="Amann J."/>
            <person name="Andres S."/>
            <person name="Henne A."/>
            <person name="Fricke W.F."/>
            <person name="Martinez-Arias R."/>
            <person name="Bartels D."/>
            <person name="Goesmann A."/>
            <person name="Krause L."/>
            <person name="Puehler A."/>
            <person name="Klenk H.P."/>
            <person name="Richter M."/>
            <person name="Schuler M."/>
            <person name="Gloeckner F.O."/>
            <person name="Meyerdierks A."/>
            <person name="Gottschalk G."/>
            <person name="Amann R."/>
        </authorList>
    </citation>
    <scope>NUCLEOTIDE SEQUENCE [LARGE SCALE GENOMIC DNA]</scope>
    <source>
        <strain evidence="4">ATCC 43914 / DSM 3382 / HRM2</strain>
    </source>
</reference>
<dbReference type="InterPro" id="IPR050902">
    <property type="entry name" value="ABC_Transporter_SBP"/>
</dbReference>
<dbReference type="GO" id="GO:0010181">
    <property type="term" value="F:FMN binding"/>
    <property type="evidence" value="ECO:0007669"/>
    <property type="project" value="InterPro"/>
</dbReference>
<keyword evidence="1" id="KW-0732">Signal</keyword>
<dbReference type="KEGG" id="dat:HRM2_01030"/>
<keyword evidence="4" id="KW-1185">Reference proteome</keyword>
<dbReference type="Gene3D" id="3.40.50.1980">
    <property type="entry name" value="Nitrogenase molybdenum iron protein domain"/>
    <property type="match status" value="2"/>
</dbReference>
<dbReference type="Pfam" id="PF01497">
    <property type="entry name" value="Peripla_BP_2"/>
    <property type="match status" value="1"/>
</dbReference>
<evidence type="ECO:0000259" key="2">
    <source>
        <dbReference type="PROSITE" id="PS50983"/>
    </source>
</evidence>
<dbReference type="PROSITE" id="PS50983">
    <property type="entry name" value="FE_B12_PBP"/>
    <property type="match status" value="1"/>
</dbReference>
<feature type="signal peptide" evidence="1">
    <location>
        <begin position="1"/>
        <end position="19"/>
    </location>
</feature>
<dbReference type="AlphaFoldDB" id="C0QEA9"/>
<dbReference type="STRING" id="177437.HRM2_01030"/>
<accession>C0QEA9</accession>
<dbReference type="HOGENOM" id="CLU_038034_5_1_7"/>
<organism evidence="3 4">
    <name type="scientific">Desulforapulum autotrophicum (strain ATCC 43914 / DSM 3382 / VKM B-1955 / HRM2)</name>
    <name type="common">Desulfobacterium autotrophicum</name>
    <dbReference type="NCBI Taxonomy" id="177437"/>
    <lineage>
        <taxon>Bacteria</taxon>
        <taxon>Pseudomonadati</taxon>
        <taxon>Thermodesulfobacteriota</taxon>
        <taxon>Desulfobacteria</taxon>
        <taxon>Desulfobacterales</taxon>
        <taxon>Desulfobacteraceae</taxon>
        <taxon>Desulforapulum</taxon>
    </lineage>
</organism>
<evidence type="ECO:0000313" key="3">
    <source>
        <dbReference type="EMBL" id="ACN13226.1"/>
    </source>
</evidence>
<name>C0QEA9_DESAH</name>
<dbReference type="Pfam" id="PF04205">
    <property type="entry name" value="FMN_bind"/>
    <property type="match status" value="1"/>
</dbReference>
<dbReference type="Gene3D" id="3.90.1010.20">
    <property type="match status" value="1"/>
</dbReference>
<dbReference type="SMART" id="SM00900">
    <property type="entry name" value="FMN_bind"/>
    <property type="match status" value="1"/>
</dbReference>
<dbReference type="InterPro" id="IPR002491">
    <property type="entry name" value="ABC_transptr_periplasmic_BD"/>
</dbReference>
<dbReference type="SUPFAM" id="SSF53807">
    <property type="entry name" value="Helical backbone' metal receptor"/>
    <property type="match status" value="1"/>
</dbReference>
<dbReference type="Proteomes" id="UP000000442">
    <property type="component" value="Chromosome"/>
</dbReference>
<protein>
    <submittedName>
        <fullName evidence="3">ABC-type transporter, periplasmic substrate binding protein</fullName>
    </submittedName>
</protein>
<feature type="chain" id="PRO_5002900554" evidence="1">
    <location>
        <begin position="20"/>
        <end position="504"/>
    </location>
</feature>
<dbReference type="EMBL" id="CP001087">
    <property type="protein sequence ID" value="ACN13226.1"/>
    <property type="molecule type" value="Genomic_DNA"/>
</dbReference>
<dbReference type="InterPro" id="IPR007329">
    <property type="entry name" value="FMN-bd"/>
</dbReference>
<feature type="domain" description="Fe/B12 periplasmic-binding" evidence="2">
    <location>
        <begin position="173"/>
        <end position="475"/>
    </location>
</feature>
<proteinExistence type="predicted"/>
<dbReference type="PANTHER" id="PTHR30535:SF34">
    <property type="entry name" value="MOLYBDATE-BINDING PROTEIN MOLA"/>
    <property type="match status" value="1"/>
</dbReference>
<evidence type="ECO:0000256" key="1">
    <source>
        <dbReference type="SAM" id="SignalP"/>
    </source>
</evidence>
<dbReference type="GO" id="GO:0016020">
    <property type="term" value="C:membrane"/>
    <property type="evidence" value="ECO:0007669"/>
    <property type="project" value="InterPro"/>
</dbReference>
<dbReference type="OrthoDB" id="9787830at2"/>
<dbReference type="eggNOG" id="COG3976">
    <property type="taxonomic scope" value="Bacteria"/>
</dbReference>